<feature type="signal peptide" evidence="2">
    <location>
        <begin position="1"/>
        <end position="21"/>
    </location>
</feature>
<evidence type="ECO:0000313" key="3">
    <source>
        <dbReference type="EMBL" id="QEP40243.1"/>
    </source>
</evidence>
<feature type="chain" id="PRO_5023075907" description="Lipoprotein" evidence="2">
    <location>
        <begin position="22"/>
        <end position="208"/>
    </location>
</feature>
<dbReference type="EMBL" id="CP036246">
    <property type="protein sequence ID" value="QEP40243.1"/>
    <property type="molecule type" value="Genomic_DNA"/>
</dbReference>
<accession>A0A5C2HBC8</accession>
<dbReference type="Proteomes" id="UP000322644">
    <property type="component" value="Chromosome"/>
</dbReference>
<dbReference type="PROSITE" id="PS51257">
    <property type="entry name" value="PROKAR_LIPOPROTEIN"/>
    <property type="match status" value="1"/>
</dbReference>
<keyword evidence="1" id="KW-1133">Transmembrane helix</keyword>
<keyword evidence="1" id="KW-0472">Membrane</keyword>
<organism evidence="3 4">
    <name type="scientific">Arcobacter porcinus</name>
    <dbReference type="NCBI Taxonomy" id="1935204"/>
    <lineage>
        <taxon>Bacteria</taxon>
        <taxon>Pseudomonadati</taxon>
        <taxon>Campylobacterota</taxon>
        <taxon>Epsilonproteobacteria</taxon>
        <taxon>Campylobacterales</taxon>
        <taxon>Arcobacteraceae</taxon>
        <taxon>Arcobacter</taxon>
    </lineage>
</organism>
<evidence type="ECO:0000256" key="2">
    <source>
        <dbReference type="SAM" id="SignalP"/>
    </source>
</evidence>
<evidence type="ECO:0000313" key="4">
    <source>
        <dbReference type="Proteomes" id="UP000322644"/>
    </source>
</evidence>
<name>A0A5C2HBC8_9BACT</name>
<keyword evidence="1" id="KW-0812">Transmembrane</keyword>
<reference evidence="3 4" key="2">
    <citation type="submission" date="2019-09" db="EMBL/GenBank/DDBJ databases">
        <title>Taxonomic note: a critical rebuttal of the proposed division of the genus Arcobacter into six genera, emended descriptions of Arcobacter anaerophilus and the genus Arcobacter, and an assessment of genus-level boundaries for Epsilonproteobacteria using in silico genomic comparator tools.</title>
        <authorList>
            <person name="On S.L.W."/>
            <person name="Miller W.G."/>
            <person name="Biggs P."/>
            <person name="Cornelius A."/>
            <person name="Vandamme P."/>
        </authorList>
    </citation>
    <scope>NUCLEOTIDE SEQUENCE [LARGE SCALE GENOMIC DNA]</scope>
    <source>
        <strain evidence="3 4">CCUG 56899</strain>
    </source>
</reference>
<evidence type="ECO:0008006" key="5">
    <source>
        <dbReference type="Google" id="ProtNLM"/>
    </source>
</evidence>
<proteinExistence type="predicted"/>
<dbReference type="AlphaFoldDB" id="A0A5C2HBC8"/>
<sequence>MKKLLALTMAFIMFFSGCSTKTIQVKKWNEIDEKIIAFMLKEDDNSFVVIGEKYHYIFEPNEKFTYLLKNPKEPFILNIQDGYYRLDKKAFARFYVEIDKEKISKEFLIWAYENGAIKYKNKDEKESFRLQIIMEGEYYLSNLEVNNNIPKIDKEYHIKIQKQDLVDETVKSSPLKVVGQVVVIVAMIPIAIVIGVFAMLAMTLEKLR</sequence>
<protein>
    <recommendedName>
        <fullName evidence="5">Lipoprotein</fullName>
    </recommendedName>
</protein>
<evidence type="ECO:0000256" key="1">
    <source>
        <dbReference type="SAM" id="Phobius"/>
    </source>
</evidence>
<dbReference type="KEGG" id="apoc:APORC_0627"/>
<feature type="transmembrane region" description="Helical" evidence="1">
    <location>
        <begin position="181"/>
        <end position="204"/>
    </location>
</feature>
<gene>
    <name evidence="3" type="ORF">APORC_0627</name>
</gene>
<dbReference type="RefSeq" id="WP_066387414.1">
    <property type="nucleotide sequence ID" value="NZ_CP036246.2"/>
</dbReference>
<reference evidence="3 4" key="1">
    <citation type="submission" date="2019-09" db="EMBL/GenBank/DDBJ databases">
        <title>Complete genome sequencing of four Arcobacter species reveals a diverse suite of mobile elements.</title>
        <authorList>
            <person name="Miller W.G."/>
            <person name="Yee E."/>
            <person name="Bono J.L."/>
        </authorList>
    </citation>
    <scope>NUCLEOTIDE SEQUENCE [LARGE SCALE GENOMIC DNA]</scope>
    <source>
        <strain evidence="3 4">CCUG 56899</strain>
    </source>
</reference>
<keyword evidence="2" id="KW-0732">Signal</keyword>